<dbReference type="Pfam" id="PF05704">
    <property type="entry name" value="Caps_synth"/>
    <property type="match status" value="1"/>
</dbReference>
<dbReference type="SUPFAM" id="SSF53448">
    <property type="entry name" value="Nucleotide-diphospho-sugar transferases"/>
    <property type="match status" value="1"/>
</dbReference>
<reference evidence="1" key="1">
    <citation type="submission" date="2018-10" db="EMBL/GenBank/DDBJ databases">
        <title>Hidden diversity of soil giant viruses.</title>
        <authorList>
            <person name="Schulz F."/>
            <person name="Alteio L."/>
            <person name="Goudeau D."/>
            <person name="Ryan E.M."/>
            <person name="Malmstrom R.R."/>
            <person name="Blanchard J."/>
            <person name="Woyke T."/>
        </authorList>
    </citation>
    <scope>NUCLEOTIDE SEQUENCE</scope>
    <source>
        <strain evidence="1">BAV1</strain>
    </source>
</reference>
<accession>A0A3G4ZUT7</accession>
<dbReference type="GO" id="GO:0016757">
    <property type="term" value="F:glycosyltransferase activity"/>
    <property type="evidence" value="ECO:0007669"/>
    <property type="project" value="InterPro"/>
</dbReference>
<proteinExistence type="predicted"/>
<protein>
    <submittedName>
        <fullName evidence="1">Uncharacterized protein</fullName>
    </submittedName>
</protein>
<evidence type="ECO:0000313" key="1">
    <source>
        <dbReference type="EMBL" id="AYV77189.1"/>
    </source>
</evidence>
<dbReference type="Gene3D" id="3.90.550.20">
    <property type="match status" value="1"/>
</dbReference>
<dbReference type="EMBL" id="MK072015">
    <property type="protein sequence ID" value="AYV77189.1"/>
    <property type="molecule type" value="Genomic_DNA"/>
</dbReference>
<dbReference type="InterPro" id="IPR008441">
    <property type="entry name" value="AfumC-like_glycosyl_Trfase"/>
</dbReference>
<gene>
    <name evidence="1" type="ORF">Barrevirus18_3</name>
</gene>
<dbReference type="InterPro" id="IPR029044">
    <property type="entry name" value="Nucleotide-diphossugar_trans"/>
</dbReference>
<name>A0A3G4ZUT7_9VIRU</name>
<sequence>MIIVLIIIVLLLIVLLVINIVSYSEYFSENDYILPKTIYGYWDNLDNNPVVSAHIDTWRRKLKGWQIIILNKNNVANYVSKEFMNKYQNLDATRFSDFLRLDLLKNNGGLWMDTSTIIIDGSFINRYYDEMHKNKYDVLVYEYKEKTMNPDIPYLENWFIMAPKKTVGILQIYMTSLIKPLLWAS</sequence>
<organism evidence="1">
    <name type="scientific">Barrevirus sp</name>
    <dbReference type="NCBI Taxonomy" id="2487763"/>
    <lineage>
        <taxon>Viruses</taxon>
        <taxon>Varidnaviria</taxon>
        <taxon>Bamfordvirae</taxon>
        <taxon>Nucleocytoviricota</taxon>
        <taxon>Megaviricetes</taxon>
        <taxon>Imitervirales</taxon>
        <taxon>Mimiviridae</taxon>
        <taxon>Klosneuvirinae</taxon>
    </lineage>
</organism>